<feature type="transmembrane region" description="Helical" evidence="6">
    <location>
        <begin position="235"/>
        <end position="255"/>
    </location>
</feature>
<dbReference type="Gene3D" id="3.40.50.1000">
    <property type="entry name" value="HAD superfamily/HAD-like"/>
    <property type="match status" value="1"/>
</dbReference>
<dbReference type="Pfam" id="PF01040">
    <property type="entry name" value="UbiA"/>
    <property type="match status" value="1"/>
</dbReference>
<keyword evidence="3 6" id="KW-0812">Transmembrane</keyword>
<dbReference type="InterPro" id="IPR023214">
    <property type="entry name" value="HAD_sf"/>
</dbReference>
<dbReference type="GO" id="GO:0016765">
    <property type="term" value="F:transferase activity, transferring alkyl or aryl (other than methyl) groups"/>
    <property type="evidence" value="ECO:0007669"/>
    <property type="project" value="InterPro"/>
</dbReference>
<dbReference type="RefSeq" id="WP_121197873.1">
    <property type="nucleotide sequence ID" value="NZ_RBKU01000001.1"/>
</dbReference>
<keyword evidence="5 6" id="KW-0472">Membrane</keyword>
<feature type="transmembrane region" description="Helical" evidence="6">
    <location>
        <begin position="276"/>
        <end position="299"/>
    </location>
</feature>
<keyword evidence="8" id="KW-1185">Reference proteome</keyword>
<protein>
    <submittedName>
        <fullName evidence="7">4-hydroxybenzoate polyprenyltransferase</fullName>
    </submittedName>
</protein>
<dbReference type="InterPro" id="IPR036412">
    <property type="entry name" value="HAD-like_sf"/>
</dbReference>
<dbReference type="AlphaFoldDB" id="A0A495J0V8"/>
<dbReference type="NCBIfam" id="NF006088">
    <property type="entry name" value="PRK08238.1"/>
    <property type="match status" value="1"/>
</dbReference>
<accession>A0A495J0V8</accession>
<evidence type="ECO:0000256" key="6">
    <source>
        <dbReference type="SAM" id="Phobius"/>
    </source>
</evidence>
<dbReference type="GO" id="GO:0016020">
    <property type="term" value="C:membrane"/>
    <property type="evidence" value="ECO:0007669"/>
    <property type="project" value="UniProtKB-SubCell"/>
</dbReference>
<dbReference type="Pfam" id="PF12710">
    <property type="entry name" value="HAD"/>
    <property type="match status" value="1"/>
</dbReference>
<name>A0A495J0V8_9SPHI</name>
<evidence type="ECO:0000256" key="2">
    <source>
        <dbReference type="ARBA" id="ARBA00022475"/>
    </source>
</evidence>
<evidence type="ECO:0000313" key="7">
    <source>
        <dbReference type="EMBL" id="RKR82251.1"/>
    </source>
</evidence>
<keyword evidence="7" id="KW-0808">Transferase</keyword>
<evidence type="ECO:0000256" key="1">
    <source>
        <dbReference type="ARBA" id="ARBA00004141"/>
    </source>
</evidence>
<organism evidence="7 8">
    <name type="scientific">Mucilaginibacter gracilis</name>
    <dbReference type="NCBI Taxonomy" id="423350"/>
    <lineage>
        <taxon>Bacteria</taxon>
        <taxon>Pseudomonadati</taxon>
        <taxon>Bacteroidota</taxon>
        <taxon>Sphingobacteriia</taxon>
        <taxon>Sphingobacteriales</taxon>
        <taxon>Sphingobacteriaceae</taxon>
        <taxon>Mucilaginibacter</taxon>
    </lineage>
</organism>
<comment type="caution">
    <text evidence="7">The sequence shown here is derived from an EMBL/GenBank/DDBJ whole genome shotgun (WGS) entry which is preliminary data.</text>
</comment>
<feature type="transmembrane region" description="Helical" evidence="6">
    <location>
        <begin position="328"/>
        <end position="351"/>
    </location>
</feature>
<evidence type="ECO:0000313" key="8">
    <source>
        <dbReference type="Proteomes" id="UP000268007"/>
    </source>
</evidence>
<comment type="subcellular location">
    <subcellularLocation>
        <location evidence="1">Membrane</location>
        <topology evidence="1">Multi-pass membrane protein</topology>
    </subcellularLocation>
</comment>
<evidence type="ECO:0000256" key="5">
    <source>
        <dbReference type="ARBA" id="ARBA00023136"/>
    </source>
</evidence>
<dbReference type="InterPro" id="IPR044878">
    <property type="entry name" value="UbiA_sf"/>
</dbReference>
<dbReference type="Proteomes" id="UP000268007">
    <property type="component" value="Unassembled WGS sequence"/>
</dbReference>
<dbReference type="SUPFAM" id="SSF56784">
    <property type="entry name" value="HAD-like"/>
    <property type="match status" value="1"/>
</dbReference>
<feature type="transmembrane region" description="Helical" evidence="6">
    <location>
        <begin position="465"/>
        <end position="488"/>
    </location>
</feature>
<feature type="transmembrane region" description="Helical" evidence="6">
    <location>
        <begin position="357"/>
        <end position="377"/>
    </location>
</feature>
<keyword evidence="4 6" id="KW-1133">Transmembrane helix</keyword>
<feature type="transmembrane region" description="Helical" evidence="6">
    <location>
        <begin position="435"/>
        <end position="453"/>
    </location>
</feature>
<sequence length="490" mass="54952">MSLELEENFSELIDNISIDVPIVVDLDGTLIASDCYAEALIGLIFSKPVKAIKAIFFILFKSIAASKIFVSINSNFKAELLPYRENVLSLLKRENEKGRKIILATAAPEAMAWDVANHLGLFTEVIATTSEINLKGRNKKNAIEGILGGLNYIYIGDSTADIPILESAMYPAFVGSKKKNDRIAKLLGKSVIPFLIKPIKIKDFLKQLRVFQWTKNFLVLLPALTGFGLYETKRIISVFIAMLLMCVSASFIYILNDLADIWDDRAHASKKNRPIASGNLSMFNIIFMLGLLMIAILLLGNALDVGSRLIVLGYLGLNLLYTQFFKKLAVYDIVLLTFLYILRVLLGSHVLNMPNSIWFLAFLYLNFLNIAAWKRYVEYKGALKSISKSFSRREYNAEHTPLLLATGIASVFSACVVLVIYTSSSDISSIYHRPMILLLLCPLVLATTLRMWYSTELKKVSHDPVIEILFSKETWIIFVLCLGVIFSARV</sequence>
<reference evidence="7 8" key="1">
    <citation type="submission" date="2018-10" db="EMBL/GenBank/DDBJ databases">
        <title>Genomic Encyclopedia of Archaeal and Bacterial Type Strains, Phase II (KMG-II): from individual species to whole genera.</title>
        <authorList>
            <person name="Goeker M."/>
        </authorList>
    </citation>
    <scope>NUCLEOTIDE SEQUENCE [LARGE SCALE GENOMIC DNA]</scope>
    <source>
        <strain evidence="7 8">DSM 18602</strain>
    </source>
</reference>
<dbReference type="EMBL" id="RBKU01000001">
    <property type="protein sequence ID" value="RKR82251.1"/>
    <property type="molecule type" value="Genomic_DNA"/>
</dbReference>
<dbReference type="InterPro" id="IPR000537">
    <property type="entry name" value="UbiA_prenyltransferase"/>
</dbReference>
<dbReference type="OrthoDB" id="9803632at2"/>
<proteinExistence type="predicted"/>
<evidence type="ECO:0000256" key="3">
    <source>
        <dbReference type="ARBA" id="ARBA00022692"/>
    </source>
</evidence>
<gene>
    <name evidence="7" type="ORF">BDD43_2427</name>
</gene>
<dbReference type="Gene3D" id="1.10.357.140">
    <property type="entry name" value="UbiA prenyltransferase"/>
    <property type="match status" value="1"/>
</dbReference>
<evidence type="ECO:0000256" key="4">
    <source>
        <dbReference type="ARBA" id="ARBA00022989"/>
    </source>
</evidence>
<keyword evidence="2" id="KW-1003">Cell membrane</keyword>
<feature type="transmembrane region" description="Helical" evidence="6">
    <location>
        <begin position="402"/>
        <end position="423"/>
    </location>
</feature>